<dbReference type="EMBL" id="QGNW01000350">
    <property type="protein sequence ID" value="RVW75394.1"/>
    <property type="molecule type" value="Genomic_DNA"/>
</dbReference>
<accession>A0A438GT62</accession>
<protein>
    <submittedName>
        <fullName evidence="2">Retrovirus-related Pol polyprotein from transposon TNT 1-94</fullName>
    </submittedName>
</protein>
<feature type="domain" description="Reverse transcriptase Ty1/copia-type" evidence="1">
    <location>
        <begin position="35"/>
        <end position="103"/>
    </location>
</feature>
<comment type="caution">
    <text evidence="2">The sequence shown here is derived from an EMBL/GenBank/DDBJ whole genome shotgun (WGS) entry which is preliminary data.</text>
</comment>
<evidence type="ECO:0000313" key="3">
    <source>
        <dbReference type="Proteomes" id="UP000288805"/>
    </source>
</evidence>
<proteinExistence type="predicted"/>
<dbReference type="Proteomes" id="UP000288805">
    <property type="component" value="Unassembled WGS sequence"/>
</dbReference>
<dbReference type="Pfam" id="PF07727">
    <property type="entry name" value="RVT_2"/>
    <property type="match status" value="1"/>
</dbReference>
<organism evidence="2 3">
    <name type="scientific">Vitis vinifera</name>
    <name type="common">Grape</name>
    <dbReference type="NCBI Taxonomy" id="29760"/>
    <lineage>
        <taxon>Eukaryota</taxon>
        <taxon>Viridiplantae</taxon>
        <taxon>Streptophyta</taxon>
        <taxon>Embryophyta</taxon>
        <taxon>Tracheophyta</taxon>
        <taxon>Spermatophyta</taxon>
        <taxon>Magnoliopsida</taxon>
        <taxon>eudicotyledons</taxon>
        <taxon>Gunneridae</taxon>
        <taxon>Pentapetalae</taxon>
        <taxon>rosids</taxon>
        <taxon>Vitales</taxon>
        <taxon>Vitaceae</taxon>
        <taxon>Viteae</taxon>
        <taxon>Vitis</taxon>
    </lineage>
</organism>
<evidence type="ECO:0000313" key="2">
    <source>
        <dbReference type="EMBL" id="RVW75394.1"/>
    </source>
</evidence>
<name>A0A438GT62_VITVI</name>
<dbReference type="AlphaFoldDB" id="A0A438GT62"/>
<sequence>MHVPNLIRTWKTEISGFFPSSIAKDKPIRDIKPPQRYKARLVAKGYNQISSIDFTDVFSPVVKYSLIQALLGIVTMHDFELKQLDVKTVFLHGELKEDIYMQQLKAKNKEEIRKVKVQLIKEFEMKDLGATKKILGMEILRDRKVDLSYVASAVNKYIENPSKKHWKAVQWIFRYLRGFNDVRLHFGRTRNGVVSLKATLYTTVALSTTMAEYVAIIEACIAWTWSVFVVELPFRVCGRGEEFLLKIGVGFFIPYIGIRVKVDIVRVW</sequence>
<reference evidence="2 3" key="1">
    <citation type="journal article" date="2018" name="PLoS Genet.">
        <title>Population sequencing reveals clonal diversity and ancestral inbreeding in the grapevine cultivar Chardonnay.</title>
        <authorList>
            <person name="Roach M.J."/>
            <person name="Johnson D.L."/>
            <person name="Bohlmann J."/>
            <person name="van Vuuren H.J."/>
            <person name="Jones S.J."/>
            <person name="Pretorius I.S."/>
            <person name="Schmidt S.A."/>
            <person name="Borneman A.R."/>
        </authorList>
    </citation>
    <scope>NUCLEOTIDE SEQUENCE [LARGE SCALE GENOMIC DNA]</scope>
    <source>
        <strain evidence="3">cv. Chardonnay</strain>
        <tissue evidence="2">Leaf</tissue>
    </source>
</reference>
<dbReference type="InterPro" id="IPR013103">
    <property type="entry name" value="RVT_2"/>
</dbReference>
<evidence type="ECO:0000259" key="1">
    <source>
        <dbReference type="Pfam" id="PF07727"/>
    </source>
</evidence>
<gene>
    <name evidence="2" type="primary">POLX_2315</name>
    <name evidence="2" type="ORF">CK203_062319</name>
</gene>